<sequence>MADYVYWSIRKALSPFGKVKPINLSWIRSHGLLKHDITRAKGHDIIRSGLQVIQLITAGYLMRKQSNSAF</sequence>
<name>A0A072TYH3_MEDTR</name>
<dbReference type="Proteomes" id="UP000002051">
    <property type="component" value="Unassembled WGS sequence"/>
</dbReference>
<evidence type="ECO:0000313" key="2">
    <source>
        <dbReference type="EnsemblPlants" id="KEH21883"/>
    </source>
</evidence>
<evidence type="ECO:0000313" key="1">
    <source>
        <dbReference type="EMBL" id="KEH21883.1"/>
    </source>
</evidence>
<reference evidence="1 3" key="1">
    <citation type="journal article" date="2011" name="Nature">
        <title>The Medicago genome provides insight into the evolution of rhizobial symbioses.</title>
        <authorList>
            <person name="Young N.D."/>
            <person name="Debelle F."/>
            <person name="Oldroyd G.E."/>
            <person name="Geurts R."/>
            <person name="Cannon S.B."/>
            <person name="Udvardi M.K."/>
            <person name="Benedito V.A."/>
            <person name="Mayer K.F."/>
            <person name="Gouzy J."/>
            <person name="Schoof H."/>
            <person name="Van de Peer Y."/>
            <person name="Proost S."/>
            <person name="Cook D.R."/>
            <person name="Meyers B.C."/>
            <person name="Spannagl M."/>
            <person name="Cheung F."/>
            <person name="De Mita S."/>
            <person name="Krishnakumar V."/>
            <person name="Gundlach H."/>
            <person name="Zhou S."/>
            <person name="Mudge J."/>
            <person name="Bharti A.K."/>
            <person name="Murray J.D."/>
            <person name="Naoumkina M.A."/>
            <person name="Rosen B."/>
            <person name="Silverstein K.A."/>
            <person name="Tang H."/>
            <person name="Rombauts S."/>
            <person name="Zhao P.X."/>
            <person name="Zhou P."/>
            <person name="Barbe V."/>
            <person name="Bardou P."/>
            <person name="Bechner M."/>
            <person name="Bellec A."/>
            <person name="Berger A."/>
            <person name="Berges H."/>
            <person name="Bidwell S."/>
            <person name="Bisseling T."/>
            <person name="Choisne N."/>
            <person name="Couloux A."/>
            <person name="Denny R."/>
            <person name="Deshpande S."/>
            <person name="Dai X."/>
            <person name="Doyle J.J."/>
            <person name="Dudez A.M."/>
            <person name="Farmer A.D."/>
            <person name="Fouteau S."/>
            <person name="Franken C."/>
            <person name="Gibelin C."/>
            <person name="Gish J."/>
            <person name="Goldstein S."/>
            <person name="Gonzalez A.J."/>
            <person name="Green P.J."/>
            <person name="Hallab A."/>
            <person name="Hartog M."/>
            <person name="Hua A."/>
            <person name="Humphray S.J."/>
            <person name="Jeong D.H."/>
            <person name="Jing Y."/>
            <person name="Jocker A."/>
            <person name="Kenton S.M."/>
            <person name="Kim D.J."/>
            <person name="Klee K."/>
            <person name="Lai H."/>
            <person name="Lang C."/>
            <person name="Lin S."/>
            <person name="Macmil S.L."/>
            <person name="Magdelenat G."/>
            <person name="Matthews L."/>
            <person name="McCorrison J."/>
            <person name="Monaghan E.L."/>
            <person name="Mun J.H."/>
            <person name="Najar F.Z."/>
            <person name="Nicholson C."/>
            <person name="Noirot C."/>
            <person name="O'Bleness M."/>
            <person name="Paule C.R."/>
            <person name="Poulain J."/>
            <person name="Prion F."/>
            <person name="Qin B."/>
            <person name="Qu C."/>
            <person name="Retzel E.F."/>
            <person name="Riddle C."/>
            <person name="Sallet E."/>
            <person name="Samain S."/>
            <person name="Samson N."/>
            <person name="Sanders I."/>
            <person name="Saurat O."/>
            <person name="Scarpelli C."/>
            <person name="Schiex T."/>
            <person name="Segurens B."/>
            <person name="Severin A.J."/>
            <person name="Sherrier D.J."/>
            <person name="Shi R."/>
            <person name="Sims S."/>
            <person name="Singer S.R."/>
            <person name="Sinharoy S."/>
            <person name="Sterck L."/>
            <person name="Viollet A."/>
            <person name="Wang B.B."/>
            <person name="Wang K."/>
            <person name="Wang M."/>
            <person name="Wang X."/>
            <person name="Warfsmann J."/>
            <person name="Weissenbach J."/>
            <person name="White D.D."/>
            <person name="White J.D."/>
            <person name="Wiley G.B."/>
            <person name="Wincker P."/>
            <person name="Xing Y."/>
            <person name="Yang L."/>
            <person name="Yao Z."/>
            <person name="Ying F."/>
            <person name="Zhai J."/>
            <person name="Zhou L."/>
            <person name="Zuber A."/>
            <person name="Denarie J."/>
            <person name="Dixon R.A."/>
            <person name="May G.D."/>
            <person name="Schwartz D.C."/>
            <person name="Rogers J."/>
            <person name="Quetier F."/>
            <person name="Town C.D."/>
            <person name="Roe B.A."/>
        </authorList>
    </citation>
    <scope>NUCLEOTIDE SEQUENCE [LARGE SCALE GENOMIC DNA]</scope>
    <source>
        <strain evidence="1">A17</strain>
        <strain evidence="2 3">cv. Jemalong A17</strain>
    </source>
</reference>
<dbReference type="HOGENOM" id="CLU_2761652_0_0_1"/>
<evidence type="ECO:0000313" key="3">
    <source>
        <dbReference type="Proteomes" id="UP000002051"/>
    </source>
</evidence>
<protein>
    <submittedName>
        <fullName evidence="1 2">Uncharacterized protein</fullName>
    </submittedName>
</protein>
<dbReference type="EnsemblPlants" id="KEH21883">
    <property type="protein sequence ID" value="KEH21883"/>
    <property type="gene ID" value="MTR_7g023220"/>
</dbReference>
<organism evidence="1 3">
    <name type="scientific">Medicago truncatula</name>
    <name type="common">Barrel medic</name>
    <name type="synonym">Medicago tribuloides</name>
    <dbReference type="NCBI Taxonomy" id="3880"/>
    <lineage>
        <taxon>Eukaryota</taxon>
        <taxon>Viridiplantae</taxon>
        <taxon>Streptophyta</taxon>
        <taxon>Embryophyta</taxon>
        <taxon>Tracheophyta</taxon>
        <taxon>Spermatophyta</taxon>
        <taxon>Magnoliopsida</taxon>
        <taxon>eudicotyledons</taxon>
        <taxon>Gunneridae</taxon>
        <taxon>Pentapetalae</taxon>
        <taxon>rosids</taxon>
        <taxon>fabids</taxon>
        <taxon>Fabales</taxon>
        <taxon>Fabaceae</taxon>
        <taxon>Papilionoideae</taxon>
        <taxon>50 kb inversion clade</taxon>
        <taxon>NPAAA clade</taxon>
        <taxon>Hologalegina</taxon>
        <taxon>IRL clade</taxon>
        <taxon>Trifolieae</taxon>
        <taxon>Medicago</taxon>
    </lineage>
</organism>
<proteinExistence type="predicted"/>
<reference evidence="1 3" key="2">
    <citation type="journal article" date="2014" name="BMC Genomics">
        <title>An improved genome release (version Mt4.0) for the model legume Medicago truncatula.</title>
        <authorList>
            <person name="Tang H."/>
            <person name="Krishnakumar V."/>
            <person name="Bidwell S."/>
            <person name="Rosen B."/>
            <person name="Chan A."/>
            <person name="Zhou S."/>
            <person name="Gentzbittel L."/>
            <person name="Childs K.L."/>
            <person name="Yandell M."/>
            <person name="Gundlach H."/>
            <person name="Mayer K.F."/>
            <person name="Schwartz D.C."/>
            <person name="Town C.D."/>
        </authorList>
    </citation>
    <scope>GENOME REANNOTATION</scope>
    <source>
        <strain evidence="1">A17</strain>
        <strain evidence="2 3">cv. Jemalong A17</strain>
    </source>
</reference>
<dbReference type="EMBL" id="CM001223">
    <property type="protein sequence ID" value="KEH21883.1"/>
    <property type="molecule type" value="Genomic_DNA"/>
</dbReference>
<gene>
    <name evidence="1" type="ordered locus">MTR_7g023220</name>
</gene>
<dbReference type="AlphaFoldDB" id="A0A072TYH3"/>
<keyword evidence="3" id="KW-1185">Reference proteome</keyword>
<reference evidence="2" key="3">
    <citation type="submission" date="2015-04" db="UniProtKB">
        <authorList>
            <consortium name="EnsemblPlants"/>
        </authorList>
    </citation>
    <scope>IDENTIFICATION</scope>
    <source>
        <strain evidence="2">cv. Jemalong A17</strain>
    </source>
</reference>
<accession>A0A072TYH3</accession>